<dbReference type="AlphaFoldDB" id="L5LCN5"/>
<evidence type="ECO:0000313" key="1">
    <source>
        <dbReference type="EMBL" id="ELK23631.1"/>
    </source>
</evidence>
<dbReference type="Proteomes" id="UP000010556">
    <property type="component" value="Unassembled WGS sequence"/>
</dbReference>
<evidence type="ECO:0000313" key="2">
    <source>
        <dbReference type="Proteomes" id="UP000010556"/>
    </source>
</evidence>
<dbReference type="EMBL" id="KB113360">
    <property type="protein sequence ID" value="ELK23631.1"/>
    <property type="molecule type" value="Genomic_DNA"/>
</dbReference>
<protein>
    <submittedName>
        <fullName evidence="1">Uncharacterized protein</fullName>
    </submittedName>
</protein>
<proteinExistence type="predicted"/>
<keyword evidence="2" id="KW-1185">Reference proteome</keyword>
<sequence>MEVSELFLRSVCESFSQAGTCDSVMFSDETEGLNVAGGRSFLPFCMGGASGVWTKVTLPWDQKDVPAPSPWSPCHTLASHTGALPPGFSFAACASRGCKGPFFFPGLGDNPPSIRGCGTAPGYVPDGEGTRPLVCRTAFQPTATGQGPSAAPSVCLCTSMSQTRKCQSQFSMGRPSSPPPPLEGSVPYLSPLCNLCPPGRVVL</sequence>
<gene>
    <name evidence="1" type="ORF">MDA_GLEAN10007564</name>
</gene>
<organism evidence="1 2">
    <name type="scientific">Myotis davidii</name>
    <name type="common">David's myotis</name>
    <dbReference type="NCBI Taxonomy" id="225400"/>
    <lineage>
        <taxon>Eukaryota</taxon>
        <taxon>Metazoa</taxon>
        <taxon>Chordata</taxon>
        <taxon>Craniata</taxon>
        <taxon>Vertebrata</taxon>
        <taxon>Euteleostomi</taxon>
        <taxon>Mammalia</taxon>
        <taxon>Eutheria</taxon>
        <taxon>Laurasiatheria</taxon>
        <taxon>Chiroptera</taxon>
        <taxon>Yangochiroptera</taxon>
        <taxon>Vespertilionidae</taxon>
        <taxon>Myotis</taxon>
    </lineage>
</organism>
<name>L5LCN5_MYODS</name>
<reference evidence="2" key="1">
    <citation type="journal article" date="2013" name="Science">
        <title>Comparative analysis of bat genomes provides insight into the evolution of flight and immunity.</title>
        <authorList>
            <person name="Zhang G."/>
            <person name="Cowled C."/>
            <person name="Shi Z."/>
            <person name="Huang Z."/>
            <person name="Bishop-Lilly K.A."/>
            <person name="Fang X."/>
            <person name="Wynne J.W."/>
            <person name="Xiong Z."/>
            <person name="Baker M.L."/>
            <person name="Zhao W."/>
            <person name="Tachedjian M."/>
            <person name="Zhu Y."/>
            <person name="Zhou P."/>
            <person name="Jiang X."/>
            <person name="Ng J."/>
            <person name="Yang L."/>
            <person name="Wu L."/>
            <person name="Xiao J."/>
            <person name="Feng Y."/>
            <person name="Chen Y."/>
            <person name="Sun X."/>
            <person name="Zhang Y."/>
            <person name="Marsh G.A."/>
            <person name="Crameri G."/>
            <person name="Broder C.C."/>
            <person name="Frey K.G."/>
            <person name="Wang L.F."/>
            <person name="Wang J."/>
        </authorList>
    </citation>
    <scope>NUCLEOTIDE SEQUENCE [LARGE SCALE GENOMIC DNA]</scope>
</reference>
<accession>L5LCN5</accession>